<evidence type="ECO:0000313" key="1">
    <source>
        <dbReference type="EMBL" id="MFA0812566.1"/>
    </source>
</evidence>
<dbReference type="Gene3D" id="2.60.40.10">
    <property type="entry name" value="Immunoglobulins"/>
    <property type="match status" value="2"/>
</dbReference>
<name>A0ABV4P2I1_9GAMM</name>
<evidence type="ECO:0000313" key="2">
    <source>
        <dbReference type="Proteomes" id="UP001569428"/>
    </source>
</evidence>
<reference evidence="1 2" key="1">
    <citation type="submission" date="2024-08" db="EMBL/GenBank/DDBJ databases">
        <authorList>
            <person name="Ishaq N."/>
        </authorList>
    </citation>
    <scope>NUCLEOTIDE SEQUENCE [LARGE SCALE GENOMIC DNA]</scope>
    <source>
        <strain evidence="1 2">DSM 18651</strain>
    </source>
</reference>
<dbReference type="EMBL" id="JBGMEK010000045">
    <property type="protein sequence ID" value="MFA0812566.1"/>
    <property type="molecule type" value="Genomic_DNA"/>
</dbReference>
<protein>
    <submittedName>
        <fullName evidence="1">Ig-like domain-containing protein</fullName>
    </submittedName>
</protein>
<accession>A0ABV4P2I1</accession>
<dbReference type="InterPro" id="IPR013783">
    <property type="entry name" value="Ig-like_fold"/>
</dbReference>
<gene>
    <name evidence="1" type="ORF">ACCI49_16760</name>
</gene>
<dbReference type="RefSeq" id="WP_371840254.1">
    <property type="nucleotide sequence ID" value="NZ_JBGMEK010000045.1"/>
</dbReference>
<dbReference type="SUPFAM" id="SSF49373">
    <property type="entry name" value="Invasin/intimin cell-adhesion fragments"/>
    <property type="match status" value="2"/>
</dbReference>
<proteinExistence type="predicted"/>
<dbReference type="Proteomes" id="UP001569428">
    <property type="component" value="Unassembled WGS sequence"/>
</dbReference>
<comment type="caution">
    <text evidence="1">The sequence shown here is derived from an EMBL/GenBank/DDBJ whole genome shotgun (WGS) entry which is preliminary data.</text>
</comment>
<sequence>MHILTLYQSISRWFLLLTIAVSLAACGLGGGGSDDGGSGTDPIPPEPDASYIIYVELRDLDTDERVVNPNPEEPVLVQVTVQLDNGDPVASENVIVTTTLGELTPSSGVVMTNDSGVASLELNVEGQEIGSAGEIVVTYSSISTDQEPYSPLRFTVEEPSLQLGYLDGDQHFVPGGLDIPAQDLSSKGSAPISVYVQGPDGNLYTKRMQVVFSSNCSLSQPAAASLDSPVTTTEGKATSTYTAQGCEGEDSISAALTAYPGISASGQLTVMPPEVGSIEFVSAEPEVIHIQGSGGKGTSEVRFQVFSKDDLPVSGVEVNFSLEEGEGNVTLVNSSGTTDAEGQVSAFVNSGSVALPVSVKASITDSNGTSFSAFSRGLVVSAAILDQESFSLSASILNPGGDSIDGVTSTITIRIGTPDNTIPDGTAISFKTEYGRIAGYCTTVDGNCSVDWNSQNPRAPIDYEFLGDDGLMHSLRTIFNTTCPVTGLRGAYPCPQSLGQPYGGRSTILAYALGQETFNDANGNGEFDTGETFVDLPEAFLDHNEDGAFGNSKSSGSCYPDCPEVGGDEELFIPLNDNEEYDSGNGIYNGLRCSKAAEDEGTCSKELVHVRAAEPILVAGSEPYGIFKIGDDYSSDFPEIDIPVGGSGTLYFYLSDKYNGRLPLGTTIKTESPHCDVKLNADAVANSNKFGPSIFKITVNAPDNANPGDSGSVTVEAHVPALEGGSGPAFTDSWQFKCTTN</sequence>
<dbReference type="InterPro" id="IPR008964">
    <property type="entry name" value="Invasin/intimin_cell_adhesion"/>
</dbReference>
<organism evidence="1 2">
    <name type="scientific">Microbulbifer epialgicus</name>
    <dbReference type="NCBI Taxonomy" id="393907"/>
    <lineage>
        <taxon>Bacteria</taxon>
        <taxon>Pseudomonadati</taxon>
        <taxon>Pseudomonadota</taxon>
        <taxon>Gammaproteobacteria</taxon>
        <taxon>Cellvibrionales</taxon>
        <taxon>Microbulbiferaceae</taxon>
        <taxon>Microbulbifer</taxon>
    </lineage>
</organism>
<keyword evidence="2" id="KW-1185">Reference proteome</keyword>